<dbReference type="InterPro" id="IPR025549">
    <property type="entry name" value="YjzC"/>
</dbReference>
<dbReference type="EMBL" id="JBHSAP010000009">
    <property type="protein sequence ID" value="MFC4077123.1"/>
    <property type="molecule type" value="Genomic_DNA"/>
</dbReference>
<sequence length="133" mass="15389">MNCLIKECHSFNELLPNRYISTRLQSGSLRTNRLYKAMKNPLLLWERIFALDRDKNICCQRTNNKVGHLLKGGIRMSQKPGEKPNHPGEYEERGPGGEKILNPRQVTIEPGDDRLPPTQESNRTWERIGPPRK</sequence>
<evidence type="ECO:0000313" key="3">
    <source>
        <dbReference type="Proteomes" id="UP001595843"/>
    </source>
</evidence>
<dbReference type="Proteomes" id="UP001595843">
    <property type="component" value="Unassembled WGS sequence"/>
</dbReference>
<feature type="compositionally biased region" description="Basic and acidic residues" evidence="1">
    <location>
        <begin position="80"/>
        <end position="96"/>
    </location>
</feature>
<dbReference type="RefSeq" id="WP_380704833.1">
    <property type="nucleotide sequence ID" value="NZ_JBHSAP010000009.1"/>
</dbReference>
<reference evidence="3" key="1">
    <citation type="journal article" date="2019" name="Int. J. Syst. Evol. Microbiol.">
        <title>The Global Catalogue of Microorganisms (GCM) 10K type strain sequencing project: providing services to taxonomists for standard genome sequencing and annotation.</title>
        <authorList>
            <consortium name="The Broad Institute Genomics Platform"/>
            <consortium name="The Broad Institute Genome Sequencing Center for Infectious Disease"/>
            <person name="Wu L."/>
            <person name="Ma J."/>
        </authorList>
    </citation>
    <scope>NUCLEOTIDE SEQUENCE [LARGE SCALE GENOMIC DNA]</scope>
    <source>
        <strain evidence="3">IBRC-M 10813</strain>
    </source>
</reference>
<keyword evidence="3" id="KW-1185">Reference proteome</keyword>
<evidence type="ECO:0000256" key="1">
    <source>
        <dbReference type="SAM" id="MobiDB-lite"/>
    </source>
</evidence>
<organism evidence="2 3">
    <name type="scientific">Salinithrix halophila</name>
    <dbReference type="NCBI Taxonomy" id="1485204"/>
    <lineage>
        <taxon>Bacteria</taxon>
        <taxon>Bacillati</taxon>
        <taxon>Bacillota</taxon>
        <taxon>Bacilli</taxon>
        <taxon>Bacillales</taxon>
        <taxon>Thermoactinomycetaceae</taxon>
        <taxon>Salinithrix</taxon>
    </lineage>
</organism>
<evidence type="ECO:0000313" key="2">
    <source>
        <dbReference type="EMBL" id="MFC4077123.1"/>
    </source>
</evidence>
<proteinExistence type="predicted"/>
<name>A0ABV8JJE8_9BACL</name>
<comment type="caution">
    <text evidence="2">The sequence shown here is derived from an EMBL/GenBank/DDBJ whole genome shotgun (WGS) entry which is preliminary data.</text>
</comment>
<gene>
    <name evidence="2" type="ORF">ACFOUO_09885</name>
</gene>
<protein>
    <submittedName>
        <fullName evidence="2">YjzC family protein</fullName>
    </submittedName>
</protein>
<dbReference type="Pfam" id="PF14168">
    <property type="entry name" value="YjzC"/>
    <property type="match status" value="1"/>
</dbReference>
<feature type="region of interest" description="Disordered" evidence="1">
    <location>
        <begin position="71"/>
        <end position="133"/>
    </location>
</feature>
<accession>A0ABV8JJE8</accession>